<evidence type="ECO:0000256" key="6">
    <source>
        <dbReference type="SAM" id="Phobius"/>
    </source>
</evidence>
<evidence type="ECO:0000256" key="2">
    <source>
        <dbReference type="ARBA" id="ARBA00022692"/>
    </source>
</evidence>
<comment type="subcellular location">
    <subcellularLocation>
        <location evidence="1">Membrane</location>
    </subcellularLocation>
</comment>
<organism evidence="7 8">
    <name type="scientific">Roseateles chitinivorans</name>
    <dbReference type="NCBI Taxonomy" id="2917965"/>
    <lineage>
        <taxon>Bacteria</taxon>
        <taxon>Pseudomonadati</taxon>
        <taxon>Pseudomonadota</taxon>
        <taxon>Betaproteobacteria</taxon>
        <taxon>Burkholderiales</taxon>
        <taxon>Sphaerotilaceae</taxon>
        <taxon>Roseateles</taxon>
    </lineage>
</organism>
<proteinExistence type="predicted"/>
<evidence type="ECO:0000256" key="4">
    <source>
        <dbReference type="ARBA" id="ARBA00023054"/>
    </source>
</evidence>
<evidence type="ECO:0000313" key="7">
    <source>
        <dbReference type="EMBL" id="PIM54966.1"/>
    </source>
</evidence>
<evidence type="ECO:0008006" key="9">
    <source>
        <dbReference type="Google" id="ProtNLM"/>
    </source>
</evidence>
<accession>A0A2G9CEV3</accession>
<protein>
    <recommendedName>
        <fullName evidence="9">DUF1640 domain-containing protein</fullName>
    </recommendedName>
</protein>
<dbReference type="Gene3D" id="6.10.250.2700">
    <property type="match status" value="2"/>
</dbReference>
<dbReference type="GO" id="GO:0016020">
    <property type="term" value="C:membrane"/>
    <property type="evidence" value="ECO:0007669"/>
    <property type="project" value="UniProtKB-SubCell"/>
</dbReference>
<dbReference type="EMBL" id="PEOG01000006">
    <property type="protein sequence ID" value="PIM54966.1"/>
    <property type="molecule type" value="Genomic_DNA"/>
</dbReference>
<dbReference type="InterPro" id="IPR024461">
    <property type="entry name" value="CCDC90-like"/>
</dbReference>
<gene>
    <name evidence="7" type="ORF">CS062_01865</name>
</gene>
<keyword evidence="8" id="KW-1185">Reference proteome</keyword>
<evidence type="ECO:0000313" key="8">
    <source>
        <dbReference type="Proteomes" id="UP000231501"/>
    </source>
</evidence>
<feature type="transmembrane region" description="Helical" evidence="6">
    <location>
        <begin position="154"/>
        <end position="174"/>
    </location>
</feature>
<evidence type="ECO:0000256" key="1">
    <source>
        <dbReference type="ARBA" id="ARBA00004370"/>
    </source>
</evidence>
<keyword evidence="4" id="KW-0175">Coiled coil</keyword>
<evidence type="ECO:0000256" key="5">
    <source>
        <dbReference type="ARBA" id="ARBA00023136"/>
    </source>
</evidence>
<keyword evidence="2 6" id="KW-0812">Transmembrane</keyword>
<dbReference type="Proteomes" id="UP000231501">
    <property type="component" value="Unassembled WGS sequence"/>
</dbReference>
<evidence type="ECO:0000256" key="3">
    <source>
        <dbReference type="ARBA" id="ARBA00022989"/>
    </source>
</evidence>
<dbReference type="Pfam" id="PF07798">
    <property type="entry name" value="CCDC90-like"/>
    <property type="match status" value="1"/>
</dbReference>
<name>A0A2G9CEV3_9BURK</name>
<reference evidence="7 8" key="1">
    <citation type="submission" date="2017-11" db="EMBL/GenBank/DDBJ databases">
        <title>Draft genome sequence of Mitsuaria sp. HWN-4.</title>
        <authorList>
            <person name="Gundlapally S.R."/>
        </authorList>
    </citation>
    <scope>NUCLEOTIDE SEQUENCE [LARGE SCALE GENOMIC DNA]</scope>
    <source>
        <strain evidence="7 8">HWN-4</strain>
    </source>
</reference>
<sequence>MGKGSSAMLEKAMQGIDNGLRGDRGSVGVADLAIQVQALKTRMDTVLPTLATREQLAQEVGALRSEMKHEIGALRSEMKEELGELRSEMKQEIGDLRSEMKQEIGDLRSEMKHELGGLRSELKQEVGGLRAEIKDSIGGLRAEMHQTVTSAIKWGLGIGLSAITAAAAFVTLMSPHFPPSSRAREAVSAVMVKPEALPAQP</sequence>
<keyword evidence="5 6" id="KW-0472">Membrane</keyword>
<comment type="caution">
    <text evidence="7">The sequence shown here is derived from an EMBL/GenBank/DDBJ whole genome shotgun (WGS) entry which is preliminary data.</text>
</comment>
<dbReference type="AlphaFoldDB" id="A0A2G9CEV3"/>
<keyword evidence="3 6" id="KW-1133">Transmembrane helix</keyword>
<dbReference type="SUPFAM" id="SSF58113">
    <property type="entry name" value="Apolipoprotein A-I"/>
    <property type="match status" value="1"/>
</dbReference>